<dbReference type="EMBL" id="JACRWG010000001">
    <property type="protein sequence ID" value="MBC6008714.1"/>
    <property type="molecule type" value="Genomic_DNA"/>
</dbReference>
<dbReference type="Proteomes" id="UP000603474">
    <property type="component" value="Unassembled WGS sequence"/>
</dbReference>
<dbReference type="Pfam" id="PF04525">
    <property type="entry name" value="LOR"/>
    <property type="match status" value="1"/>
</dbReference>
<dbReference type="InterPro" id="IPR038595">
    <property type="entry name" value="LOR_sf"/>
</dbReference>
<comment type="caution">
    <text evidence="2">The sequence shown here is derived from an EMBL/GenBank/DDBJ whole genome shotgun (WGS) entry which is preliminary data.</text>
</comment>
<accession>A0ABR7K7M4</accession>
<gene>
    <name evidence="2" type="ORF">H8909_00340</name>
</gene>
<proteinExistence type="inferred from homology"/>
<dbReference type="InterPro" id="IPR025659">
    <property type="entry name" value="Tubby-like_C"/>
</dbReference>
<evidence type="ECO:0000313" key="2">
    <source>
        <dbReference type="EMBL" id="MBC6008714.1"/>
    </source>
</evidence>
<dbReference type="InterPro" id="IPR007612">
    <property type="entry name" value="LOR"/>
</dbReference>
<protein>
    <submittedName>
        <fullName evidence="2">LURP-one-related family protein</fullName>
    </submittedName>
</protein>
<dbReference type="RefSeq" id="WP_187011474.1">
    <property type="nucleotide sequence ID" value="NZ_JACRWG010000001.1"/>
</dbReference>
<name>A0ABR7K7M4_9FIRM</name>
<evidence type="ECO:0000313" key="3">
    <source>
        <dbReference type="Proteomes" id="UP000603474"/>
    </source>
</evidence>
<organism evidence="2 3">
    <name type="scientific">Catenibacterium faecis</name>
    <dbReference type="NCBI Taxonomy" id="2764323"/>
    <lineage>
        <taxon>Bacteria</taxon>
        <taxon>Bacillati</taxon>
        <taxon>Bacillota</taxon>
        <taxon>Erysipelotrichia</taxon>
        <taxon>Erysipelotrichales</taxon>
        <taxon>Coprobacillaceae</taxon>
        <taxon>Catenibacterium</taxon>
    </lineage>
</organism>
<dbReference type="Gene3D" id="2.40.160.200">
    <property type="entry name" value="LURP1-related"/>
    <property type="match status" value="1"/>
</dbReference>
<keyword evidence="3" id="KW-1185">Reference proteome</keyword>
<evidence type="ECO:0000256" key="1">
    <source>
        <dbReference type="ARBA" id="ARBA00005437"/>
    </source>
</evidence>
<comment type="similarity">
    <text evidence="1">Belongs to the LOR family.</text>
</comment>
<reference evidence="2 3" key="1">
    <citation type="submission" date="2020-08" db="EMBL/GenBank/DDBJ databases">
        <authorList>
            <person name="Liu C."/>
            <person name="Sun Q."/>
        </authorList>
    </citation>
    <scope>NUCLEOTIDE SEQUENCE [LARGE SCALE GENOMIC DNA]</scope>
    <source>
        <strain evidence="2 3">NSJ-22</strain>
    </source>
</reference>
<dbReference type="SUPFAM" id="SSF54518">
    <property type="entry name" value="Tubby C-terminal domain-like"/>
    <property type="match status" value="1"/>
</dbReference>
<sequence length="157" mass="18425">MKLILKQKIFSLMDSYNIYDEHDQVVYTVSSRLSWGHKLDVYDPSGYCLATIKEEIFTFMPRFSIYIDDHYIGSFQKKISFLFPRYVLEFNDWVIDGDFMNWNYSINDSDHEIATISKELFHFTDVYVIDVHNSQDALYALLVVLAIDAEKCSASNN</sequence>